<evidence type="ECO:0000256" key="7">
    <source>
        <dbReference type="SAM" id="MobiDB-lite"/>
    </source>
</evidence>
<dbReference type="PANTHER" id="PTHR19277:SF3">
    <property type="entry name" value="NEURONAL PENTRAXIN-1-RELATED"/>
    <property type="match status" value="1"/>
</dbReference>
<feature type="disulfide bond" evidence="6">
    <location>
        <begin position="332"/>
        <end position="391"/>
    </location>
</feature>
<evidence type="ECO:0000256" key="6">
    <source>
        <dbReference type="PROSITE-ProRule" id="PRU01172"/>
    </source>
</evidence>
<evidence type="ECO:0000256" key="1">
    <source>
        <dbReference type="ARBA" id="ARBA00001913"/>
    </source>
</evidence>
<evidence type="ECO:0000256" key="4">
    <source>
        <dbReference type="ARBA" id="ARBA00023157"/>
    </source>
</evidence>
<dbReference type="Pfam" id="PF00354">
    <property type="entry name" value="Pentaxin"/>
    <property type="match status" value="1"/>
</dbReference>
<reference evidence="10" key="1">
    <citation type="submission" date="2018-07" db="EMBL/GenBank/DDBJ databases">
        <title>Comparative genomics of catfishes provides insights into carnivory and benthic adaptation.</title>
        <authorList>
            <person name="Zhang Y."/>
            <person name="Wang D."/>
            <person name="Peng Z."/>
            <person name="Zheng S."/>
            <person name="Shao F."/>
            <person name="Tao W."/>
        </authorList>
    </citation>
    <scope>NUCLEOTIDE SEQUENCE</scope>
    <source>
        <strain evidence="10">Chongqing</strain>
    </source>
</reference>
<keyword evidence="5" id="KW-0325">Glycoprotein</keyword>
<accession>A0AAD5AY20</accession>
<keyword evidence="2" id="KW-0479">Metal-binding</keyword>
<evidence type="ECO:0000256" key="5">
    <source>
        <dbReference type="ARBA" id="ARBA00023180"/>
    </source>
</evidence>
<protein>
    <submittedName>
        <fullName evidence="10">Neuronal pentraxin-1-like</fullName>
    </submittedName>
</protein>
<feature type="domain" description="Pentraxin (PTX)" evidence="9">
    <location>
        <begin position="301"/>
        <end position="502"/>
    </location>
</feature>
<comment type="cofactor">
    <cofactor evidence="1">
        <name>Ca(2+)</name>
        <dbReference type="ChEBI" id="CHEBI:29108"/>
    </cofactor>
</comment>
<dbReference type="SUPFAM" id="SSF49899">
    <property type="entry name" value="Concanavalin A-like lectins/glucanases"/>
    <property type="match status" value="1"/>
</dbReference>
<dbReference type="PRINTS" id="PR00895">
    <property type="entry name" value="PENTAXIN"/>
</dbReference>
<dbReference type="AlphaFoldDB" id="A0AAD5AY20"/>
<dbReference type="FunFam" id="2.60.120.200:FF:000012">
    <property type="entry name" value="neuronal pentraxin receptor"/>
    <property type="match status" value="1"/>
</dbReference>
<feature type="chain" id="PRO_5042292399" evidence="8">
    <location>
        <begin position="28"/>
        <end position="503"/>
    </location>
</feature>
<keyword evidence="8" id="KW-0732">Signal</keyword>
<feature type="region of interest" description="Disordered" evidence="7">
    <location>
        <begin position="220"/>
        <end position="272"/>
    </location>
</feature>
<feature type="compositionally biased region" description="Basic and acidic residues" evidence="7">
    <location>
        <begin position="262"/>
        <end position="272"/>
    </location>
</feature>
<feature type="non-terminal residue" evidence="10">
    <location>
        <position position="1"/>
    </location>
</feature>
<evidence type="ECO:0000256" key="8">
    <source>
        <dbReference type="SAM" id="SignalP"/>
    </source>
</evidence>
<dbReference type="PANTHER" id="PTHR19277">
    <property type="entry name" value="PENTRAXIN"/>
    <property type="match status" value="1"/>
</dbReference>
<dbReference type="InterPro" id="IPR051360">
    <property type="entry name" value="Neuronal_Pentraxin_Related"/>
</dbReference>
<keyword evidence="11" id="KW-1185">Reference proteome</keyword>
<feature type="compositionally biased region" description="Basic and acidic residues" evidence="7">
    <location>
        <begin position="57"/>
        <end position="71"/>
    </location>
</feature>
<dbReference type="SMART" id="SM00159">
    <property type="entry name" value="PTX"/>
    <property type="match status" value="1"/>
</dbReference>
<evidence type="ECO:0000256" key="2">
    <source>
        <dbReference type="ARBA" id="ARBA00022723"/>
    </source>
</evidence>
<feature type="non-terminal residue" evidence="10">
    <location>
        <position position="503"/>
    </location>
</feature>
<evidence type="ECO:0000256" key="3">
    <source>
        <dbReference type="ARBA" id="ARBA00022837"/>
    </source>
</evidence>
<comment type="caution">
    <text evidence="10">The sequence shown here is derived from an EMBL/GenBank/DDBJ whole genome shotgun (WGS) entry which is preliminary data.</text>
</comment>
<dbReference type="CDD" id="cd00152">
    <property type="entry name" value="PTX"/>
    <property type="match status" value="1"/>
</dbReference>
<dbReference type="InterPro" id="IPR013320">
    <property type="entry name" value="ConA-like_dom_sf"/>
</dbReference>
<gene>
    <name evidence="10" type="ORF">C0J50_16308</name>
</gene>
<name>A0AAD5AY20_SILAS</name>
<organism evidence="10 11">
    <name type="scientific">Silurus asotus</name>
    <name type="common">Amur catfish</name>
    <name type="synonym">Parasilurus asotus</name>
    <dbReference type="NCBI Taxonomy" id="30991"/>
    <lineage>
        <taxon>Eukaryota</taxon>
        <taxon>Metazoa</taxon>
        <taxon>Chordata</taxon>
        <taxon>Craniata</taxon>
        <taxon>Vertebrata</taxon>
        <taxon>Euteleostomi</taxon>
        <taxon>Actinopterygii</taxon>
        <taxon>Neopterygii</taxon>
        <taxon>Teleostei</taxon>
        <taxon>Ostariophysi</taxon>
        <taxon>Siluriformes</taxon>
        <taxon>Siluridae</taxon>
        <taxon>Silurus</taxon>
    </lineage>
</organism>
<sequence>SARRTRMDGWACSVLVCVLLTCGEVWGAEYELGDHPRFICIPIPPDAPCPSSASTGHRGDRHYGEHQGEPHSRHHSGRYTGYHSDSLFGESDDATPTILHLRESLVQQKETILDQRETIRELTSKLALCQGLGHGLGGPEHGHAQYRRYHTNREHTGDTGETISLSHSSSPEQMSHMLETLKERLENLQMQNTSTAYSVSLKELLRRKIDALEQRLLHHTESIDDANHPHGDNVDDDVDHHDGQRDGNDNRHAEGSPPAAHHSQDRSTTRDELDKVLKKLTHGASCFILYLGSRTRSKSSRSFQIGFPMRTNYMYSRVKRTVNREMYAMTLCMWLKGGASGIGTPFSYSVPGQANELVLIEWGDKPMELLIKDTAVILPLSLHDGKWHHVCVTWLARDGIWEVYQDGAKRGSGENLNAWQPIKPGGVFILGQEQDSLGGRFDATQAFVGEISDLQLWSHTLTHHDIYSLASCHGHMTGDIISWAESVVELHGGITKYPFDPCH</sequence>
<keyword evidence="4 6" id="KW-1015">Disulfide bond</keyword>
<keyword evidence="3" id="KW-0106">Calcium</keyword>
<feature type="region of interest" description="Disordered" evidence="7">
    <location>
        <begin position="50"/>
        <end position="82"/>
    </location>
</feature>
<evidence type="ECO:0000313" key="10">
    <source>
        <dbReference type="EMBL" id="KAI5624195.1"/>
    </source>
</evidence>
<dbReference type="InterPro" id="IPR001759">
    <property type="entry name" value="PTX_dom"/>
</dbReference>
<proteinExistence type="predicted"/>
<evidence type="ECO:0000313" key="11">
    <source>
        <dbReference type="Proteomes" id="UP001205998"/>
    </source>
</evidence>
<dbReference type="GO" id="GO:0046872">
    <property type="term" value="F:metal ion binding"/>
    <property type="evidence" value="ECO:0007669"/>
    <property type="project" value="UniProtKB-KW"/>
</dbReference>
<feature type="signal peptide" evidence="8">
    <location>
        <begin position="1"/>
        <end position="27"/>
    </location>
</feature>
<dbReference type="Proteomes" id="UP001205998">
    <property type="component" value="Unassembled WGS sequence"/>
</dbReference>
<dbReference type="Gene3D" id="2.60.120.200">
    <property type="match status" value="1"/>
</dbReference>
<dbReference type="EMBL" id="MU551591">
    <property type="protein sequence ID" value="KAI5624195.1"/>
    <property type="molecule type" value="Genomic_DNA"/>
</dbReference>
<feature type="compositionally biased region" description="Basic and acidic residues" evidence="7">
    <location>
        <begin position="220"/>
        <end position="254"/>
    </location>
</feature>
<evidence type="ECO:0000259" key="9">
    <source>
        <dbReference type="PROSITE" id="PS51828"/>
    </source>
</evidence>
<dbReference type="PROSITE" id="PS51828">
    <property type="entry name" value="PTX_2"/>
    <property type="match status" value="1"/>
</dbReference>